<evidence type="ECO:0000256" key="4">
    <source>
        <dbReference type="ARBA" id="ARBA00022723"/>
    </source>
</evidence>
<evidence type="ECO:0000259" key="12">
    <source>
        <dbReference type="PROSITE" id="PS50975"/>
    </source>
</evidence>
<dbReference type="EMBL" id="JABBJJ010000128">
    <property type="protein sequence ID" value="NMO18232.1"/>
    <property type="molecule type" value="Genomic_DNA"/>
</dbReference>
<keyword evidence="8" id="KW-0648">Protein biosynthesis</keyword>
<feature type="compositionally biased region" description="Basic residues" evidence="11">
    <location>
        <begin position="28"/>
        <end position="37"/>
    </location>
</feature>
<dbReference type="InterPro" id="IPR004666">
    <property type="entry name" value="Rp_bS6_RimK/Lys_biosynth_LsyX"/>
</dbReference>
<dbReference type="InterPro" id="IPR041107">
    <property type="entry name" value="Rimk_N"/>
</dbReference>
<comment type="cofactor">
    <cofactor evidence="1">
        <name>Mn(2+)</name>
        <dbReference type="ChEBI" id="CHEBI:29035"/>
    </cofactor>
</comment>
<sequence>MSPRKVKSKKAPALPGSQAPERPARVSRTPRAKKPVAKKTVAILSRKRSLYSTRRLVEAVKQRGHRPLVFDTLRCCLLLAAGKPRMTYRGAEVRGVDVVVPRIGASITAYGLAVVNHFEMMGVPVLNPPTAIARSRDKLRALQFLATSGLDIPRTVMAHDRSNVRRLVEEVGGLPVIIKLIKGTQGVGVMIAHTLPEVQTILDTFWDLGQEIVLQEFVAESEGRDVRALVVGDKVVGAMRRKAKKGEFRSNIHRGGEGQAIELPASYVEAAVKAARIIGLEVAGVDMLEGHAGPRLMEINSSPGFEGLEGATDEDIAGAIIDHALVYAETRAGRLRTPGG</sequence>
<keyword evidence="7" id="KW-0460">Magnesium</keyword>
<comment type="caution">
    <text evidence="13">The sequence shown here is derived from an EMBL/GenBank/DDBJ whole genome shotgun (WGS) entry which is preliminary data.</text>
</comment>
<dbReference type="Gene3D" id="3.40.50.20">
    <property type="match status" value="1"/>
</dbReference>
<dbReference type="GO" id="GO:0018169">
    <property type="term" value="F:ribosomal S6-glutamic acid ligase activity"/>
    <property type="evidence" value="ECO:0007669"/>
    <property type="project" value="TreeGrafter"/>
</dbReference>
<dbReference type="Pfam" id="PF18030">
    <property type="entry name" value="Rimk_N"/>
    <property type="match status" value="1"/>
</dbReference>
<dbReference type="InterPro" id="IPR013815">
    <property type="entry name" value="ATP_grasp_subdomain_1"/>
</dbReference>
<dbReference type="InterPro" id="IPR013651">
    <property type="entry name" value="ATP-grasp_RimK-type"/>
</dbReference>
<dbReference type="SUPFAM" id="SSF56059">
    <property type="entry name" value="Glutathione synthetase ATP-binding domain-like"/>
    <property type="match status" value="1"/>
</dbReference>
<evidence type="ECO:0000256" key="8">
    <source>
        <dbReference type="ARBA" id="ARBA00022917"/>
    </source>
</evidence>
<reference evidence="13 14" key="1">
    <citation type="submission" date="2020-04" db="EMBL/GenBank/DDBJ databases">
        <title>Draft genome of Pyxidicoccus fallax type strain.</title>
        <authorList>
            <person name="Whitworth D.E."/>
        </authorList>
    </citation>
    <scope>NUCLEOTIDE SEQUENCE [LARGE SCALE GENOMIC DNA]</scope>
    <source>
        <strain evidence="13 14">DSM 14698</strain>
    </source>
</reference>
<dbReference type="InterPro" id="IPR011761">
    <property type="entry name" value="ATP-grasp"/>
</dbReference>
<evidence type="ECO:0000256" key="10">
    <source>
        <dbReference type="PROSITE-ProRule" id="PRU00409"/>
    </source>
</evidence>
<dbReference type="Gene3D" id="3.30.470.20">
    <property type="entry name" value="ATP-grasp fold, B domain"/>
    <property type="match status" value="1"/>
</dbReference>
<dbReference type="PROSITE" id="PS50975">
    <property type="entry name" value="ATP_GRASP"/>
    <property type="match status" value="1"/>
</dbReference>
<evidence type="ECO:0000313" key="14">
    <source>
        <dbReference type="Proteomes" id="UP000518300"/>
    </source>
</evidence>
<dbReference type="Proteomes" id="UP000518300">
    <property type="component" value="Unassembled WGS sequence"/>
</dbReference>
<evidence type="ECO:0000256" key="7">
    <source>
        <dbReference type="ARBA" id="ARBA00022842"/>
    </source>
</evidence>
<dbReference type="PANTHER" id="PTHR21621">
    <property type="entry name" value="RIBOSOMAL PROTEIN S6 MODIFICATION PROTEIN"/>
    <property type="match status" value="1"/>
</dbReference>
<dbReference type="Gene3D" id="3.30.1490.20">
    <property type="entry name" value="ATP-grasp fold, A domain"/>
    <property type="match status" value="1"/>
</dbReference>
<evidence type="ECO:0000256" key="6">
    <source>
        <dbReference type="ARBA" id="ARBA00022840"/>
    </source>
</evidence>
<name>A0A848LKL7_9BACT</name>
<dbReference type="PANTHER" id="PTHR21621:SF7">
    <property type="entry name" value="RIBOSOMAL PROTEIN BS6--L-GLUTAMATE LIGASE"/>
    <property type="match status" value="1"/>
</dbReference>
<keyword evidence="14" id="KW-1185">Reference proteome</keyword>
<comment type="cofactor">
    <cofactor evidence="2">
        <name>Mg(2+)</name>
        <dbReference type="ChEBI" id="CHEBI:18420"/>
    </cofactor>
</comment>
<feature type="compositionally biased region" description="Basic residues" evidence="11">
    <location>
        <begin position="1"/>
        <end position="10"/>
    </location>
</feature>
<dbReference type="Pfam" id="PF08443">
    <property type="entry name" value="RimK"/>
    <property type="match status" value="1"/>
</dbReference>
<dbReference type="GO" id="GO:0005524">
    <property type="term" value="F:ATP binding"/>
    <property type="evidence" value="ECO:0007669"/>
    <property type="project" value="UniProtKB-UniRule"/>
</dbReference>
<evidence type="ECO:0000256" key="1">
    <source>
        <dbReference type="ARBA" id="ARBA00001936"/>
    </source>
</evidence>
<evidence type="ECO:0000256" key="2">
    <source>
        <dbReference type="ARBA" id="ARBA00001946"/>
    </source>
</evidence>
<evidence type="ECO:0000256" key="3">
    <source>
        <dbReference type="ARBA" id="ARBA00022598"/>
    </source>
</evidence>
<keyword evidence="6 10" id="KW-0067">ATP-binding</keyword>
<dbReference type="GO" id="GO:0009432">
    <property type="term" value="P:SOS response"/>
    <property type="evidence" value="ECO:0007669"/>
    <property type="project" value="TreeGrafter"/>
</dbReference>
<dbReference type="GO" id="GO:0006412">
    <property type="term" value="P:translation"/>
    <property type="evidence" value="ECO:0007669"/>
    <property type="project" value="UniProtKB-KW"/>
</dbReference>
<keyword evidence="3 13" id="KW-0436">Ligase</keyword>
<keyword evidence="9" id="KW-0464">Manganese</keyword>
<dbReference type="GO" id="GO:0005737">
    <property type="term" value="C:cytoplasm"/>
    <property type="evidence" value="ECO:0007669"/>
    <property type="project" value="TreeGrafter"/>
</dbReference>
<feature type="region of interest" description="Disordered" evidence="11">
    <location>
        <begin position="1"/>
        <end position="39"/>
    </location>
</feature>
<dbReference type="RefSeq" id="WP_169347502.1">
    <property type="nucleotide sequence ID" value="NZ_JABBJJ010000128.1"/>
</dbReference>
<evidence type="ECO:0000313" key="13">
    <source>
        <dbReference type="EMBL" id="NMO18232.1"/>
    </source>
</evidence>
<proteinExistence type="predicted"/>
<keyword evidence="5 10" id="KW-0547">Nucleotide-binding</keyword>
<accession>A0A848LKL7</accession>
<dbReference type="NCBIfam" id="TIGR00768">
    <property type="entry name" value="rimK_fam"/>
    <property type="match status" value="1"/>
</dbReference>
<evidence type="ECO:0000256" key="9">
    <source>
        <dbReference type="ARBA" id="ARBA00023211"/>
    </source>
</evidence>
<keyword evidence="4" id="KW-0479">Metal-binding</keyword>
<evidence type="ECO:0000256" key="5">
    <source>
        <dbReference type="ARBA" id="ARBA00022741"/>
    </source>
</evidence>
<dbReference type="GO" id="GO:0046872">
    <property type="term" value="F:metal ion binding"/>
    <property type="evidence" value="ECO:0007669"/>
    <property type="project" value="UniProtKB-KW"/>
</dbReference>
<protein>
    <submittedName>
        <fullName evidence="13">RimK family alpha-L-glutamate ligase</fullName>
    </submittedName>
</protein>
<dbReference type="AlphaFoldDB" id="A0A848LKL7"/>
<organism evidence="13 14">
    <name type="scientific">Pyxidicoccus fallax</name>
    <dbReference type="NCBI Taxonomy" id="394095"/>
    <lineage>
        <taxon>Bacteria</taxon>
        <taxon>Pseudomonadati</taxon>
        <taxon>Myxococcota</taxon>
        <taxon>Myxococcia</taxon>
        <taxon>Myxococcales</taxon>
        <taxon>Cystobacterineae</taxon>
        <taxon>Myxococcaceae</taxon>
        <taxon>Pyxidicoccus</taxon>
    </lineage>
</organism>
<evidence type="ECO:0000256" key="11">
    <source>
        <dbReference type="SAM" id="MobiDB-lite"/>
    </source>
</evidence>
<feature type="domain" description="ATP-grasp" evidence="12">
    <location>
        <begin position="142"/>
        <end position="325"/>
    </location>
</feature>
<gene>
    <name evidence="13" type="ORF">HG543_25735</name>
</gene>